<dbReference type="AlphaFoldDB" id="G3UIK8"/>
<evidence type="ECO:0000256" key="4">
    <source>
        <dbReference type="ARBA" id="ARBA00023125"/>
    </source>
</evidence>
<dbReference type="GO" id="GO:0003700">
    <property type="term" value="F:DNA-binding transcription factor activity"/>
    <property type="evidence" value="ECO:0007669"/>
    <property type="project" value="InterPro"/>
</dbReference>
<evidence type="ECO:0000256" key="5">
    <source>
        <dbReference type="ARBA" id="ARBA00023163"/>
    </source>
</evidence>
<dbReference type="PANTHER" id="PTHR10015">
    <property type="entry name" value="HEAT SHOCK TRANSCRIPTION FACTOR"/>
    <property type="match status" value="1"/>
</dbReference>
<sequence>MAAQGCRKRYKVNLAPSVGDKPEGGVPSNPVPEPKLASGEILDEHGGRDTSEDAGSPDKLEPEGPTPGQLSREESDALQLAFPRKLWMIVENDAFKSVRWSDSGNTVIIEKDLFQREVLRRRGAERIFETDSLKAFNRQLNLHGFIKIRPSKALGKTKVMVYRNCNFKRDQSLLLQNIKRRRQAEGSAQPAKAPTLPAPAAPPPKRKKLAATRHSARIQQKNAIKESKEASPKNPPDVLGPSPTPSVRSSSISSVSSVAEASMEQPPLAQCSVPSWESTSHRDMFEPQVSAGMVGEGEPLTEPGGYSDPSSVMTLYNACYSILLAGLSVMAPEEPSDPQGDSPSDYHCSICEQFRDEQAP</sequence>
<keyword evidence="4" id="KW-0238">DNA-binding</keyword>
<evidence type="ECO:0000256" key="6">
    <source>
        <dbReference type="ARBA" id="ARBA00023242"/>
    </source>
</evidence>
<dbReference type="FunFam" id="1.10.10.10:FF:000349">
    <property type="entry name" value="Heat shock transcription factor, Y-linked"/>
    <property type="match status" value="1"/>
</dbReference>
<dbReference type="Pfam" id="PF00447">
    <property type="entry name" value="HSF_DNA-bind"/>
    <property type="match status" value="1"/>
</dbReference>
<protein>
    <submittedName>
        <fullName evidence="10">Heat shock transcription factor, X-linked member 3-like</fullName>
    </submittedName>
</protein>
<keyword evidence="5" id="KW-0804">Transcription</keyword>
<feature type="compositionally biased region" description="Basic residues" evidence="8">
    <location>
        <begin position="204"/>
        <end position="216"/>
    </location>
</feature>
<dbReference type="GO" id="GO:0043565">
    <property type="term" value="F:sequence-specific DNA binding"/>
    <property type="evidence" value="ECO:0007669"/>
    <property type="project" value="InterPro"/>
</dbReference>
<organism evidence="10 11">
    <name type="scientific">Loxodonta africana</name>
    <name type="common">African elephant</name>
    <dbReference type="NCBI Taxonomy" id="9785"/>
    <lineage>
        <taxon>Eukaryota</taxon>
        <taxon>Metazoa</taxon>
        <taxon>Chordata</taxon>
        <taxon>Craniata</taxon>
        <taxon>Vertebrata</taxon>
        <taxon>Euteleostomi</taxon>
        <taxon>Mammalia</taxon>
        <taxon>Eutheria</taxon>
        <taxon>Afrotheria</taxon>
        <taxon>Proboscidea</taxon>
        <taxon>Elephantidae</taxon>
        <taxon>Loxodonta</taxon>
    </lineage>
</organism>
<dbReference type="HOGENOM" id="CLU_066459_0_0_1"/>
<comment type="similarity">
    <text evidence="2 7">Belongs to the HSF family.</text>
</comment>
<keyword evidence="3" id="KW-0805">Transcription regulation</keyword>
<evidence type="ECO:0000256" key="8">
    <source>
        <dbReference type="SAM" id="MobiDB-lite"/>
    </source>
</evidence>
<dbReference type="Ensembl" id="ENSLAFT00000030526.1">
    <property type="protein sequence ID" value="ENSLAFP00000027666.1"/>
    <property type="gene ID" value="ENSLAFG00000016976.3"/>
</dbReference>
<dbReference type="PANTHER" id="PTHR10015:SF140">
    <property type="entry name" value="HEAT SHOCK TRANSCRIPTION FACTOR, X-LINKED MEMBER 3-RELATED"/>
    <property type="match status" value="1"/>
</dbReference>
<accession>G3UIK8</accession>
<dbReference type="OMA" id="SATAWME"/>
<proteinExistence type="inferred from homology"/>
<comment type="subcellular location">
    <subcellularLocation>
        <location evidence="1">Nucleus</location>
    </subcellularLocation>
</comment>
<feature type="compositionally biased region" description="Low complexity" evidence="8">
    <location>
        <begin position="245"/>
        <end position="258"/>
    </location>
</feature>
<dbReference type="Gene3D" id="1.10.10.10">
    <property type="entry name" value="Winged helix-like DNA-binding domain superfamily/Winged helix DNA-binding domain"/>
    <property type="match status" value="1"/>
</dbReference>
<feature type="region of interest" description="Disordered" evidence="8">
    <location>
        <begin position="181"/>
        <end position="279"/>
    </location>
</feature>
<dbReference type="InterPro" id="IPR036388">
    <property type="entry name" value="WH-like_DNA-bd_sf"/>
</dbReference>
<dbReference type="SMART" id="SM00415">
    <property type="entry name" value="HSF"/>
    <property type="match status" value="1"/>
</dbReference>
<evidence type="ECO:0000256" key="3">
    <source>
        <dbReference type="ARBA" id="ARBA00023015"/>
    </source>
</evidence>
<reference evidence="10" key="3">
    <citation type="submission" date="2025-09" db="UniProtKB">
        <authorList>
            <consortium name="Ensembl"/>
        </authorList>
    </citation>
    <scope>IDENTIFICATION</scope>
    <source>
        <strain evidence="10">Isolate ISIS603380</strain>
    </source>
</reference>
<reference evidence="10" key="2">
    <citation type="submission" date="2025-08" db="UniProtKB">
        <authorList>
            <consortium name="Ensembl"/>
        </authorList>
    </citation>
    <scope>IDENTIFICATION</scope>
    <source>
        <strain evidence="10">Isolate ISIS603380</strain>
    </source>
</reference>
<dbReference type="GeneTree" id="ENSGT00940000163633"/>
<dbReference type="SUPFAM" id="SSF46785">
    <property type="entry name" value="Winged helix' DNA-binding domain"/>
    <property type="match status" value="1"/>
</dbReference>
<keyword evidence="6" id="KW-0539">Nucleus</keyword>
<reference evidence="10 11" key="1">
    <citation type="submission" date="2009-06" db="EMBL/GenBank/DDBJ databases">
        <title>The Genome Sequence of Loxodonta africana (African elephant).</title>
        <authorList>
            <person name="Di Palma F."/>
            <person name="Heiman D."/>
            <person name="Young S."/>
            <person name="Johnson J."/>
            <person name="Lander E.S."/>
            <person name="Lindblad-Toh K."/>
        </authorList>
    </citation>
    <scope>NUCLEOTIDE SEQUENCE [LARGE SCALE GENOMIC DNA]</scope>
    <source>
        <strain evidence="10 11">Isolate ISIS603380</strain>
    </source>
</reference>
<dbReference type="GO" id="GO:0005634">
    <property type="term" value="C:nucleus"/>
    <property type="evidence" value="ECO:0007669"/>
    <property type="project" value="UniProtKB-SubCell"/>
</dbReference>
<evidence type="ECO:0000259" key="9">
    <source>
        <dbReference type="SMART" id="SM00415"/>
    </source>
</evidence>
<feature type="compositionally biased region" description="Basic residues" evidence="8">
    <location>
        <begin position="1"/>
        <end position="11"/>
    </location>
</feature>
<name>G3UIK8_LOXAF</name>
<dbReference type="InterPro" id="IPR036390">
    <property type="entry name" value="WH_DNA-bd_sf"/>
</dbReference>
<feature type="compositionally biased region" description="Basic and acidic residues" evidence="8">
    <location>
        <begin position="42"/>
        <end position="62"/>
    </location>
</feature>
<feature type="region of interest" description="Disordered" evidence="8">
    <location>
        <begin position="1"/>
        <end position="74"/>
    </location>
</feature>
<feature type="domain" description="HSF-type DNA-binding" evidence="9">
    <location>
        <begin position="81"/>
        <end position="181"/>
    </location>
</feature>
<dbReference type="Proteomes" id="UP000007646">
    <property type="component" value="Unassembled WGS sequence"/>
</dbReference>
<evidence type="ECO:0000313" key="11">
    <source>
        <dbReference type="Proteomes" id="UP000007646"/>
    </source>
</evidence>
<keyword evidence="11" id="KW-1185">Reference proteome</keyword>
<evidence type="ECO:0000313" key="10">
    <source>
        <dbReference type="Ensembl" id="ENSLAFP00000027666.1"/>
    </source>
</evidence>
<dbReference type="InterPro" id="IPR000232">
    <property type="entry name" value="HSF_DNA-bd"/>
</dbReference>
<evidence type="ECO:0000256" key="1">
    <source>
        <dbReference type="ARBA" id="ARBA00004123"/>
    </source>
</evidence>
<evidence type="ECO:0000256" key="7">
    <source>
        <dbReference type="RuleBase" id="RU004020"/>
    </source>
</evidence>
<evidence type="ECO:0000256" key="2">
    <source>
        <dbReference type="ARBA" id="ARBA00006403"/>
    </source>
</evidence>